<evidence type="ECO:0000313" key="1">
    <source>
        <dbReference type="EMBL" id="GAH18295.1"/>
    </source>
</evidence>
<sequence>SFNDTAGKKKLSKNEQILLCNSLISRDNSEQQNEDILIKIYADFLDPFLRKLGSDTKQIKEKLFYSQSREAIVEFADTLAGHKKVKEALRIVEIFINDPDPYLPGRDPGDPGNKYNEHKKILDGEEPHSITSVRGWCAWVLTKCTVLEGRDYLVDIIRLTKKLAKDKNWYVKHMACFALSRLAQVRLSVMPKSKNILFFNKNTEKALKKAKEVEKIAFNLLKEIAEASDNVKKALAKSILQVFNRIRTLNQEDALAFVNIF</sequence>
<gene>
    <name evidence="1" type="ORF">S01H4_53487</name>
</gene>
<organism evidence="1">
    <name type="scientific">marine sediment metagenome</name>
    <dbReference type="NCBI Taxonomy" id="412755"/>
    <lineage>
        <taxon>unclassified sequences</taxon>
        <taxon>metagenomes</taxon>
        <taxon>ecological metagenomes</taxon>
    </lineage>
</organism>
<dbReference type="InterPro" id="IPR011989">
    <property type="entry name" value="ARM-like"/>
</dbReference>
<dbReference type="AlphaFoldDB" id="X1ED62"/>
<proteinExistence type="predicted"/>
<accession>X1ED62</accession>
<protein>
    <submittedName>
        <fullName evidence="1">Uncharacterized protein</fullName>
    </submittedName>
</protein>
<dbReference type="SUPFAM" id="SSF48371">
    <property type="entry name" value="ARM repeat"/>
    <property type="match status" value="1"/>
</dbReference>
<feature type="non-terminal residue" evidence="1">
    <location>
        <position position="1"/>
    </location>
</feature>
<name>X1ED62_9ZZZZ</name>
<comment type="caution">
    <text evidence="1">The sequence shown here is derived from an EMBL/GenBank/DDBJ whole genome shotgun (WGS) entry which is preliminary data.</text>
</comment>
<reference evidence="1" key="1">
    <citation type="journal article" date="2014" name="Front. Microbiol.">
        <title>High frequency of phylogenetically diverse reductive dehalogenase-homologous genes in deep subseafloor sedimentary metagenomes.</title>
        <authorList>
            <person name="Kawai M."/>
            <person name="Futagami T."/>
            <person name="Toyoda A."/>
            <person name="Takaki Y."/>
            <person name="Nishi S."/>
            <person name="Hori S."/>
            <person name="Arai W."/>
            <person name="Tsubouchi T."/>
            <person name="Morono Y."/>
            <person name="Uchiyama I."/>
            <person name="Ito T."/>
            <person name="Fujiyama A."/>
            <person name="Inagaki F."/>
            <person name="Takami H."/>
        </authorList>
    </citation>
    <scope>NUCLEOTIDE SEQUENCE</scope>
    <source>
        <strain evidence="1">Expedition CK06-06</strain>
    </source>
</reference>
<dbReference type="EMBL" id="BART01030681">
    <property type="protein sequence ID" value="GAH18295.1"/>
    <property type="molecule type" value="Genomic_DNA"/>
</dbReference>
<feature type="non-terminal residue" evidence="1">
    <location>
        <position position="261"/>
    </location>
</feature>
<dbReference type="Gene3D" id="1.25.10.10">
    <property type="entry name" value="Leucine-rich Repeat Variant"/>
    <property type="match status" value="1"/>
</dbReference>
<dbReference type="InterPro" id="IPR016024">
    <property type="entry name" value="ARM-type_fold"/>
</dbReference>